<protein>
    <submittedName>
        <fullName evidence="1">Uncharacterized protein</fullName>
    </submittedName>
</protein>
<dbReference type="Proteomes" id="UP001216674">
    <property type="component" value="Unassembled WGS sequence"/>
</dbReference>
<accession>A0ABT6AVR9</accession>
<name>A0ABT6AVR9_9BURK</name>
<dbReference type="EMBL" id="JARJLM010000386">
    <property type="protein sequence ID" value="MDF3835811.1"/>
    <property type="molecule type" value="Genomic_DNA"/>
</dbReference>
<comment type="caution">
    <text evidence="1">The sequence shown here is derived from an EMBL/GenBank/DDBJ whole genome shotgun (WGS) entry which is preliminary data.</text>
</comment>
<evidence type="ECO:0000313" key="1">
    <source>
        <dbReference type="EMBL" id="MDF3835811.1"/>
    </source>
</evidence>
<evidence type="ECO:0000313" key="2">
    <source>
        <dbReference type="Proteomes" id="UP001216674"/>
    </source>
</evidence>
<sequence>MDLQGFAYYKDHWYEACATSAGIGGPWQGDVTICAKAADGTSIKILEHEPVPGQYFSEGEAWQHARDYAEKLIDEGRANPGAC</sequence>
<organism evidence="1 2">
    <name type="scientific">Cupriavidus basilensis</name>
    <dbReference type="NCBI Taxonomy" id="68895"/>
    <lineage>
        <taxon>Bacteria</taxon>
        <taxon>Pseudomonadati</taxon>
        <taxon>Pseudomonadota</taxon>
        <taxon>Betaproteobacteria</taxon>
        <taxon>Burkholderiales</taxon>
        <taxon>Burkholderiaceae</taxon>
        <taxon>Cupriavidus</taxon>
    </lineage>
</organism>
<reference evidence="1 2" key="1">
    <citation type="submission" date="2023-03" db="EMBL/GenBank/DDBJ databases">
        <title>Draft assemblies of triclosan tolerant bacteria isolated from returned activated sludge.</title>
        <authorList>
            <person name="Van Hamelsveld S."/>
        </authorList>
    </citation>
    <scope>NUCLEOTIDE SEQUENCE [LARGE SCALE GENOMIC DNA]</scope>
    <source>
        <strain evidence="1 2">GW210010_S58</strain>
    </source>
</reference>
<proteinExistence type="predicted"/>
<gene>
    <name evidence="1" type="ORF">P3W85_23080</name>
</gene>
<dbReference type="RefSeq" id="WP_017228983.1">
    <property type="nucleotide sequence ID" value="NZ_JARJLM010000386.1"/>
</dbReference>
<keyword evidence="2" id="KW-1185">Reference proteome</keyword>